<dbReference type="AlphaFoldDB" id="A0A0C3BN88"/>
<dbReference type="Proteomes" id="UP000054166">
    <property type="component" value="Unassembled WGS sequence"/>
</dbReference>
<accession>A0A0C3BN88</accession>
<dbReference type="HOGENOM" id="CLU_2004784_0_0_1"/>
<name>A0A0C3BN88_PILCF</name>
<evidence type="ECO:0000313" key="1">
    <source>
        <dbReference type="EMBL" id="KIM78787.1"/>
    </source>
</evidence>
<keyword evidence="2" id="KW-1185">Reference proteome</keyword>
<gene>
    <name evidence="1" type="ORF">PILCRDRAFT_824200</name>
</gene>
<dbReference type="EMBL" id="KN833014">
    <property type="protein sequence ID" value="KIM78787.1"/>
    <property type="molecule type" value="Genomic_DNA"/>
</dbReference>
<organism evidence="1 2">
    <name type="scientific">Piloderma croceum (strain F 1598)</name>
    <dbReference type="NCBI Taxonomy" id="765440"/>
    <lineage>
        <taxon>Eukaryota</taxon>
        <taxon>Fungi</taxon>
        <taxon>Dikarya</taxon>
        <taxon>Basidiomycota</taxon>
        <taxon>Agaricomycotina</taxon>
        <taxon>Agaricomycetes</taxon>
        <taxon>Agaricomycetidae</taxon>
        <taxon>Atheliales</taxon>
        <taxon>Atheliaceae</taxon>
        <taxon>Piloderma</taxon>
    </lineage>
</organism>
<reference evidence="1 2" key="1">
    <citation type="submission" date="2014-04" db="EMBL/GenBank/DDBJ databases">
        <authorList>
            <consortium name="DOE Joint Genome Institute"/>
            <person name="Kuo A."/>
            <person name="Tarkka M."/>
            <person name="Buscot F."/>
            <person name="Kohler A."/>
            <person name="Nagy L.G."/>
            <person name="Floudas D."/>
            <person name="Copeland A."/>
            <person name="Barry K.W."/>
            <person name="Cichocki N."/>
            <person name="Veneault-Fourrey C."/>
            <person name="LaButti K."/>
            <person name="Lindquist E.A."/>
            <person name="Lipzen A."/>
            <person name="Lundell T."/>
            <person name="Morin E."/>
            <person name="Murat C."/>
            <person name="Sun H."/>
            <person name="Tunlid A."/>
            <person name="Henrissat B."/>
            <person name="Grigoriev I.V."/>
            <person name="Hibbett D.S."/>
            <person name="Martin F."/>
            <person name="Nordberg H.P."/>
            <person name="Cantor M.N."/>
            <person name="Hua S.X."/>
        </authorList>
    </citation>
    <scope>NUCLEOTIDE SEQUENCE [LARGE SCALE GENOMIC DNA]</scope>
    <source>
        <strain evidence="1 2">F 1598</strain>
    </source>
</reference>
<dbReference type="InParanoid" id="A0A0C3BN88"/>
<protein>
    <submittedName>
        <fullName evidence="1">Uncharacterized protein</fullName>
    </submittedName>
</protein>
<proteinExistence type="predicted"/>
<sequence length="124" mass="14493">MPRTYVNKPVKDRVSIWHRSQVQGCFVRKLQEKFTCITRIRLISEQSGFHQVPGAISRPRPQFWTHQSNAINHEASWASNTDSLFLQALCRQPHAQYPRRRYPIIHVHYLTGARCDPLQPSQST</sequence>
<evidence type="ECO:0000313" key="2">
    <source>
        <dbReference type="Proteomes" id="UP000054166"/>
    </source>
</evidence>
<reference evidence="2" key="2">
    <citation type="submission" date="2015-01" db="EMBL/GenBank/DDBJ databases">
        <title>Evolutionary Origins and Diversification of the Mycorrhizal Mutualists.</title>
        <authorList>
            <consortium name="DOE Joint Genome Institute"/>
            <consortium name="Mycorrhizal Genomics Consortium"/>
            <person name="Kohler A."/>
            <person name="Kuo A."/>
            <person name="Nagy L.G."/>
            <person name="Floudas D."/>
            <person name="Copeland A."/>
            <person name="Barry K.W."/>
            <person name="Cichocki N."/>
            <person name="Veneault-Fourrey C."/>
            <person name="LaButti K."/>
            <person name="Lindquist E.A."/>
            <person name="Lipzen A."/>
            <person name="Lundell T."/>
            <person name="Morin E."/>
            <person name="Murat C."/>
            <person name="Riley R."/>
            <person name="Ohm R."/>
            <person name="Sun H."/>
            <person name="Tunlid A."/>
            <person name="Henrissat B."/>
            <person name="Grigoriev I.V."/>
            <person name="Hibbett D.S."/>
            <person name="Martin F."/>
        </authorList>
    </citation>
    <scope>NUCLEOTIDE SEQUENCE [LARGE SCALE GENOMIC DNA]</scope>
    <source>
        <strain evidence="2">F 1598</strain>
    </source>
</reference>